<dbReference type="EMBL" id="LT629740">
    <property type="protein sequence ID" value="SDS02373.1"/>
    <property type="molecule type" value="Genomic_DNA"/>
</dbReference>
<proteinExistence type="predicted"/>
<keyword evidence="3" id="KW-1185">Reference proteome</keyword>
<keyword evidence="1" id="KW-0472">Membrane</keyword>
<dbReference type="InterPro" id="IPR021215">
    <property type="entry name" value="DUF2752"/>
</dbReference>
<dbReference type="OrthoDB" id="9815897at2"/>
<feature type="transmembrane region" description="Helical" evidence="1">
    <location>
        <begin position="7"/>
        <end position="26"/>
    </location>
</feature>
<evidence type="ECO:0000313" key="2">
    <source>
        <dbReference type="EMBL" id="SDS02373.1"/>
    </source>
</evidence>
<evidence type="ECO:0008006" key="4">
    <source>
        <dbReference type="Google" id="ProtNLM"/>
    </source>
</evidence>
<dbReference type="Pfam" id="PF10825">
    <property type="entry name" value="DUF2752"/>
    <property type="match status" value="1"/>
</dbReference>
<reference evidence="2 3" key="1">
    <citation type="submission" date="2016-10" db="EMBL/GenBank/DDBJ databases">
        <authorList>
            <person name="de Groot N.N."/>
        </authorList>
    </citation>
    <scope>NUCLEOTIDE SEQUENCE [LARGE SCALE GENOMIC DNA]</scope>
    <source>
        <strain evidence="2 3">MP1X4</strain>
    </source>
</reference>
<organism evidence="2 3">
    <name type="scientific">Mucilaginibacter mallensis</name>
    <dbReference type="NCBI Taxonomy" id="652787"/>
    <lineage>
        <taxon>Bacteria</taxon>
        <taxon>Pseudomonadati</taxon>
        <taxon>Bacteroidota</taxon>
        <taxon>Sphingobacteriia</taxon>
        <taxon>Sphingobacteriales</taxon>
        <taxon>Sphingobacteriaceae</taxon>
        <taxon>Mucilaginibacter</taxon>
    </lineage>
</organism>
<dbReference type="RefSeq" id="WP_091368418.1">
    <property type="nucleotide sequence ID" value="NZ_LT629740.1"/>
</dbReference>
<gene>
    <name evidence="2" type="ORF">SAMN05216490_0396</name>
</gene>
<evidence type="ECO:0000256" key="1">
    <source>
        <dbReference type="SAM" id="Phobius"/>
    </source>
</evidence>
<dbReference type="Proteomes" id="UP000199679">
    <property type="component" value="Chromosome I"/>
</dbReference>
<name>A0A1H1NTV4_MUCMA</name>
<protein>
    <recommendedName>
        <fullName evidence="4">DUF2752 domain-containing protein</fullName>
    </recommendedName>
</protein>
<keyword evidence="1" id="KW-0812">Transmembrane</keyword>
<accession>A0A1H1NTV4</accession>
<evidence type="ECO:0000313" key="3">
    <source>
        <dbReference type="Proteomes" id="UP000199679"/>
    </source>
</evidence>
<keyword evidence="1" id="KW-1133">Transmembrane helix</keyword>
<dbReference type="STRING" id="652787.SAMN05216490_0396"/>
<feature type="transmembrane region" description="Helical" evidence="1">
    <location>
        <begin position="68"/>
        <end position="89"/>
    </location>
</feature>
<dbReference type="AlphaFoldDB" id="A0A1H1NTV4"/>
<feature type="transmembrane region" description="Helical" evidence="1">
    <location>
        <begin position="101"/>
        <end position="122"/>
    </location>
</feature>
<sequence length="137" mass="15788">MTLKRNLYFALTGLLLIALAVIYYLFNPAKYGFFPKCPFHTLTGLDCPGCGSQRAIYSLLHGDLKQALSYNLLLVISLPFLLVQLSYKIRSFIFKRDIRWAILYHPLTPKIIFVIVMIFWIVRNIPATPFSYLSADH</sequence>